<gene>
    <name evidence="2" type="ORF">M9799_19910</name>
    <name evidence="1" type="ORF">M9799_20350</name>
</gene>
<dbReference type="EMBL" id="CP106883">
    <property type="protein sequence ID" value="UYG53998.1"/>
    <property type="molecule type" value="Genomic_DNA"/>
</dbReference>
<dbReference type="InterPro" id="IPR053842">
    <property type="entry name" value="NikA-like"/>
</dbReference>
<dbReference type="Pfam" id="PF21983">
    <property type="entry name" value="NikA-like"/>
    <property type="match status" value="1"/>
</dbReference>
<dbReference type="EMBL" id="CP106883">
    <property type="protein sequence ID" value="UYG53959.1"/>
    <property type="molecule type" value="Genomic_DNA"/>
</dbReference>
<sequence>MSHENDDQQPRPRREVPPIKVWVTDVEKAKVAELADQAGLSLSAYLLAAGLKNPIRSKLDFQAVSDIAKVNGDLGRVAGLLKLWLAEKRGQGARPIDVEAMMMDFRALQTEMTFLMSRMHKQ</sequence>
<protein>
    <submittedName>
        <fullName evidence="2">Conjugal transfer protein TraJ</fullName>
    </submittedName>
</protein>
<dbReference type="RefSeq" id="WP_231045118.1">
    <property type="nucleotide sequence ID" value="NZ_CP106883.1"/>
</dbReference>
<evidence type="ECO:0000313" key="1">
    <source>
        <dbReference type="EMBL" id="UYG53959.1"/>
    </source>
</evidence>
<reference evidence="2" key="1">
    <citation type="submission" date="2022-09" db="EMBL/GenBank/DDBJ databases">
        <title>The complete genome of Acidovorax sp. 5MLIR.</title>
        <authorList>
            <person name="Liu L."/>
            <person name="Yue J."/>
            <person name="Yang F."/>
            <person name="Yuan J."/>
            <person name="Li L."/>
        </authorList>
    </citation>
    <scope>NUCLEOTIDE SEQUENCE</scope>
    <source>
        <strain evidence="2">5MLIR</strain>
        <plasmid evidence="2">unnamed2</plasmid>
    </source>
</reference>
<dbReference type="Proteomes" id="UP001162800">
    <property type="component" value="Plasmid unnamed2"/>
</dbReference>
<name>A0ABY6GFW8_9BURK</name>
<accession>A0ABY6GFW8</accession>
<geneLocation type="plasmid" evidence="2 3">
    <name>unnamed2</name>
</geneLocation>
<keyword evidence="3" id="KW-1185">Reference proteome</keyword>
<keyword evidence="2" id="KW-0614">Plasmid</keyword>
<evidence type="ECO:0000313" key="3">
    <source>
        <dbReference type="Proteomes" id="UP001162800"/>
    </source>
</evidence>
<organism evidence="2 3">
    <name type="scientific">Comamonas endophytica</name>
    <dbReference type="NCBI Taxonomy" id="2949090"/>
    <lineage>
        <taxon>Bacteria</taxon>
        <taxon>Pseudomonadati</taxon>
        <taxon>Pseudomonadota</taxon>
        <taxon>Betaproteobacteria</taxon>
        <taxon>Burkholderiales</taxon>
        <taxon>Comamonadaceae</taxon>
        <taxon>Comamonas</taxon>
    </lineage>
</organism>
<evidence type="ECO:0000313" key="2">
    <source>
        <dbReference type="EMBL" id="UYG53998.1"/>
    </source>
</evidence>
<proteinExistence type="predicted"/>